<dbReference type="Proteomes" id="UP000015105">
    <property type="component" value="Chromosome 3D"/>
</dbReference>
<reference evidence="20" key="5">
    <citation type="journal article" date="2021" name="G3 (Bethesda)">
        <title>Aegilops tauschii genome assembly Aet v5.0 features greater sequence contiguity and improved annotation.</title>
        <authorList>
            <person name="Wang L."/>
            <person name="Zhu T."/>
            <person name="Rodriguez J.C."/>
            <person name="Deal K.R."/>
            <person name="Dubcovsky J."/>
            <person name="McGuire P.E."/>
            <person name="Lux T."/>
            <person name="Spannagl M."/>
            <person name="Mayer K.F.X."/>
            <person name="Baldrich P."/>
            <person name="Meyers B.C."/>
            <person name="Huo N."/>
            <person name="Gu Y.Q."/>
            <person name="Zhou H."/>
            <person name="Devos K.M."/>
            <person name="Bennetzen J.L."/>
            <person name="Unver T."/>
            <person name="Budak H."/>
            <person name="Gulick P.J."/>
            <person name="Galiba G."/>
            <person name="Kalapos B."/>
            <person name="Nelson D.R."/>
            <person name="Li P."/>
            <person name="You F.M."/>
            <person name="Luo M.C."/>
            <person name="Dvorak J."/>
        </authorList>
    </citation>
    <scope>NUCLEOTIDE SEQUENCE [LARGE SCALE GENOMIC DNA]</scope>
    <source>
        <strain evidence="20">cv. AL8/78</strain>
    </source>
</reference>
<dbReference type="PROSITE" id="PS00108">
    <property type="entry name" value="PROTEIN_KINASE_ST"/>
    <property type="match status" value="1"/>
</dbReference>
<evidence type="ECO:0000256" key="13">
    <source>
        <dbReference type="ARBA" id="ARBA00023180"/>
    </source>
</evidence>
<evidence type="ECO:0000256" key="15">
    <source>
        <dbReference type="ARBA" id="ARBA00048679"/>
    </source>
</evidence>
<evidence type="ECO:0000256" key="4">
    <source>
        <dbReference type="ARBA" id="ARBA00022527"/>
    </source>
</evidence>
<evidence type="ECO:0000256" key="16">
    <source>
        <dbReference type="PROSITE-ProRule" id="PRU10141"/>
    </source>
</evidence>
<evidence type="ECO:0000256" key="2">
    <source>
        <dbReference type="ARBA" id="ARBA00012513"/>
    </source>
</evidence>
<keyword evidence="13" id="KW-0325">Glycoprotein</keyword>
<evidence type="ECO:0000256" key="9">
    <source>
        <dbReference type="ARBA" id="ARBA00022777"/>
    </source>
</evidence>
<dbReference type="PANTHER" id="PTHR47982:SF2">
    <property type="entry name" value="NON-SPECIFIC SERINE_THREONINE PROTEIN KINASE"/>
    <property type="match status" value="1"/>
</dbReference>
<comment type="catalytic activity">
    <reaction evidence="15">
        <text>L-seryl-[protein] + ATP = O-phospho-L-seryl-[protein] + ADP + H(+)</text>
        <dbReference type="Rhea" id="RHEA:17989"/>
        <dbReference type="Rhea" id="RHEA-COMP:9863"/>
        <dbReference type="Rhea" id="RHEA-COMP:11604"/>
        <dbReference type="ChEBI" id="CHEBI:15378"/>
        <dbReference type="ChEBI" id="CHEBI:29999"/>
        <dbReference type="ChEBI" id="CHEBI:30616"/>
        <dbReference type="ChEBI" id="CHEBI:83421"/>
        <dbReference type="ChEBI" id="CHEBI:456216"/>
        <dbReference type="EC" id="2.7.11.1"/>
    </reaction>
</comment>
<evidence type="ECO:0000313" key="21">
    <source>
        <dbReference type="Proteomes" id="UP000015105"/>
    </source>
</evidence>
<evidence type="ECO:0000256" key="14">
    <source>
        <dbReference type="ARBA" id="ARBA00047899"/>
    </source>
</evidence>
<name>A0A453EHS2_AEGTS</name>
<feature type="compositionally biased region" description="Low complexity" evidence="18">
    <location>
        <begin position="20"/>
        <end position="29"/>
    </location>
</feature>
<dbReference type="PANTHER" id="PTHR47982">
    <property type="entry name" value="PROLINE-RICH RECEPTOR-LIKE PROTEIN KINASE PERK4"/>
    <property type="match status" value="1"/>
</dbReference>
<evidence type="ECO:0000256" key="18">
    <source>
        <dbReference type="SAM" id="MobiDB-lite"/>
    </source>
</evidence>
<evidence type="ECO:0000256" key="1">
    <source>
        <dbReference type="ARBA" id="ARBA00004162"/>
    </source>
</evidence>
<reference evidence="21" key="1">
    <citation type="journal article" date="2014" name="Science">
        <title>Ancient hybridizations among the ancestral genomes of bread wheat.</title>
        <authorList>
            <consortium name="International Wheat Genome Sequencing Consortium,"/>
            <person name="Marcussen T."/>
            <person name="Sandve S.R."/>
            <person name="Heier L."/>
            <person name="Spannagl M."/>
            <person name="Pfeifer M."/>
            <person name="Jakobsen K.S."/>
            <person name="Wulff B.B."/>
            <person name="Steuernagel B."/>
            <person name="Mayer K.F."/>
            <person name="Olsen O.A."/>
        </authorList>
    </citation>
    <scope>NUCLEOTIDE SEQUENCE [LARGE SCALE GENOMIC DNA]</scope>
    <source>
        <strain evidence="21">cv. AL8/78</strain>
    </source>
</reference>
<dbReference type="GO" id="GO:0005524">
    <property type="term" value="F:ATP binding"/>
    <property type="evidence" value="ECO:0007669"/>
    <property type="project" value="UniProtKB-UniRule"/>
</dbReference>
<dbReference type="SUPFAM" id="SSF56112">
    <property type="entry name" value="Protein kinase-like (PK-like)"/>
    <property type="match status" value="1"/>
</dbReference>
<evidence type="ECO:0000256" key="11">
    <source>
        <dbReference type="ARBA" id="ARBA00022989"/>
    </source>
</evidence>
<dbReference type="Gene3D" id="1.10.510.10">
    <property type="entry name" value="Transferase(Phosphotransferase) domain 1"/>
    <property type="match status" value="1"/>
</dbReference>
<dbReference type="SMART" id="SM00220">
    <property type="entry name" value="S_TKc"/>
    <property type="match status" value="1"/>
</dbReference>
<dbReference type="InterPro" id="IPR000719">
    <property type="entry name" value="Prot_kinase_dom"/>
</dbReference>
<dbReference type="PROSITE" id="PS50011">
    <property type="entry name" value="PROTEIN_KINASE_DOM"/>
    <property type="match status" value="1"/>
</dbReference>
<comment type="similarity">
    <text evidence="17">Belongs to the protein kinase superfamily.</text>
</comment>
<evidence type="ECO:0000256" key="10">
    <source>
        <dbReference type="ARBA" id="ARBA00022840"/>
    </source>
</evidence>
<dbReference type="FunFam" id="1.10.510.10:FF:000239">
    <property type="entry name" value="Proline-rich receptor-like protein kinase PERK1"/>
    <property type="match status" value="1"/>
</dbReference>
<dbReference type="Gramene" id="AET3Gv20345600.9">
    <property type="protein sequence ID" value="AET3Gv20345600.9"/>
    <property type="gene ID" value="AET3Gv20345600"/>
</dbReference>
<feature type="binding site" evidence="16">
    <location>
        <position position="94"/>
    </location>
    <ligand>
        <name>ATP</name>
        <dbReference type="ChEBI" id="CHEBI:30616"/>
    </ligand>
</feature>
<evidence type="ECO:0000256" key="7">
    <source>
        <dbReference type="ARBA" id="ARBA00022692"/>
    </source>
</evidence>
<dbReference type="InterPro" id="IPR001245">
    <property type="entry name" value="Ser-Thr/Tyr_kinase_cat_dom"/>
</dbReference>
<dbReference type="AlphaFoldDB" id="A0A453EHS2"/>
<reference evidence="20" key="4">
    <citation type="submission" date="2019-03" db="UniProtKB">
        <authorList>
            <consortium name="EnsemblPlants"/>
        </authorList>
    </citation>
    <scope>IDENTIFICATION</scope>
</reference>
<comment type="subcellular location">
    <subcellularLocation>
        <location evidence="1">Cell membrane</location>
        <topology evidence="1">Single-pass membrane protein</topology>
    </subcellularLocation>
</comment>
<dbReference type="PROSITE" id="PS00107">
    <property type="entry name" value="PROTEIN_KINASE_ATP"/>
    <property type="match status" value="1"/>
</dbReference>
<dbReference type="InterPro" id="IPR047117">
    <property type="entry name" value="PERK1-13-like"/>
</dbReference>
<keyword evidence="12" id="KW-0472">Membrane</keyword>
<evidence type="ECO:0000256" key="8">
    <source>
        <dbReference type="ARBA" id="ARBA00022741"/>
    </source>
</evidence>
<keyword evidence="10 16" id="KW-0067">ATP-binding</keyword>
<proteinExistence type="inferred from homology"/>
<keyword evidence="11" id="KW-1133">Transmembrane helix</keyword>
<accession>A0A453EHS2</accession>
<feature type="domain" description="Protein kinase" evidence="19">
    <location>
        <begin position="66"/>
        <end position="341"/>
    </location>
</feature>
<reference evidence="20" key="3">
    <citation type="journal article" date="2017" name="Nature">
        <title>Genome sequence of the progenitor of the wheat D genome Aegilops tauschii.</title>
        <authorList>
            <person name="Luo M.C."/>
            <person name="Gu Y.Q."/>
            <person name="Puiu D."/>
            <person name="Wang H."/>
            <person name="Twardziok S.O."/>
            <person name="Deal K.R."/>
            <person name="Huo N."/>
            <person name="Zhu T."/>
            <person name="Wang L."/>
            <person name="Wang Y."/>
            <person name="McGuire P.E."/>
            <person name="Liu S."/>
            <person name="Long H."/>
            <person name="Ramasamy R.K."/>
            <person name="Rodriguez J.C."/>
            <person name="Van S.L."/>
            <person name="Yuan L."/>
            <person name="Wang Z."/>
            <person name="Xia Z."/>
            <person name="Xiao L."/>
            <person name="Anderson O.D."/>
            <person name="Ouyang S."/>
            <person name="Liang Y."/>
            <person name="Zimin A.V."/>
            <person name="Pertea G."/>
            <person name="Qi P."/>
            <person name="Bennetzen J.L."/>
            <person name="Dai X."/>
            <person name="Dawson M.W."/>
            <person name="Muller H.G."/>
            <person name="Kugler K."/>
            <person name="Rivarola-Duarte L."/>
            <person name="Spannagl M."/>
            <person name="Mayer K.F.X."/>
            <person name="Lu F.H."/>
            <person name="Bevan M.W."/>
            <person name="Leroy P."/>
            <person name="Li P."/>
            <person name="You F.M."/>
            <person name="Sun Q."/>
            <person name="Liu Z."/>
            <person name="Lyons E."/>
            <person name="Wicker T."/>
            <person name="Salzberg S.L."/>
            <person name="Devos K.M."/>
            <person name="Dvorak J."/>
        </authorList>
    </citation>
    <scope>NUCLEOTIDE SEQUENCE [LARGE SCALE GENOMIC DNA]</scope>
    <source>
        <strain evidence="20">cv. AL8/78</strain>
    </source>
</reference>
<keyword evidence="4 17" id="KW-0723">Serine/threonine-protein kinase</keyword>
<feature type="region of interest" description="Disordered" evidence="18">
    <location>
        <begin position="1"/>
        <end position="37"/>
    </location>
</feature>
<evidence type="ECO:0000259" key="19">
    <source>
        <dbReference type="PROSITE" id="PS50011"/>
    </source>
</evidence>
<dbReference type="InterPro" id="IPR011009">
    <property type="entry name" value="Kinase-like_dom_sf"/>
</dbReference>
<dbReference type="EC" id="2.7.11.1" evidence="2"/>
<keyword evidence="8 16" id="KW-0547">Nucleotide-binding</keyword>
<keyword evidence="3" id="KW-1003">Cell membrane</keyword>
<organism evidence="20 21">
    <name type="scientific">Aegilops tauschii subsp. strangulata</name>
    <name type="common">Goatgrass</name>
    <dbReference type="NCBI Taxonomy" id="200361"/>
    <lineage>
        <taxon>Eukaryota</taxon>
        <taxon>Viridiplantae</taxon>
        <taxon>Streptophyta</taxon>
        <taxon>Embryophyta</taxon>
        <taxon>Tracheophyta</taxon>
        <taxon>Spermatophyta</taxon>
        <taxon>Magnoliopsida</taxon>
        <taxon>Liliopsida</taxon>
        <taxon>Poales</taxon>
        <taxon>Poaceae</taxon>
        <taxon>BOP clade</taxon>
        <taxon>Pooideae</taxon>
        <taxon>Triticodae</taxon>
        <taxon>Triticeae</taxon>
        <taxon>Triticinae</taxon>
        <taxon>Aegilops</taxon>
    </lineage>
</organism>
<dbReference type="Pfam" id="PF07714">
    <property type="entry name" value="PK_Tyr_Ser-Thr"/>
    <property type="match status" value="1"/>
</dbReference>
<keyword evidence="21" id="KW-1185">Reference proteome</keyword>
<dbReference type="Gene3D" id="3.30.200.20">
    <property type="entry name" value="Phosphorylase Kinase, domain 1"/>
    <property type="match status" value="1"/>
</dbReference>
<protein>
    <recommendedName>
        <fullName evidence="2">non-specific serine/threonine protein kinase</fullName>
        <ecNumber evidence="2">2.7.11.1</ecNumber>
    </recommendedName>
</protein>
<sequence length="362" mass="39986">DHVVKMNSHPSTKPPPPPVNVNSSGSGSHFSGGGENRPLQSPFGNALSFSKCTFTYEELAVATNEFSDANLLGQGGFGFVHKGVLPDGTEVAVKQLRDGSGQGEREFQAEVEIISRVHHKHLVTLVGYCISEDKRLLVYEFVPNNTLEFHIHGRRGPTMDWPSRLRIALGSAKGLAYLHEDCHPKIIHRDIKASNILLDYRCEAKVADFGLAKLTSDNNTHVSTRVMGTFGYLAPEYASSGKLTEKSDVFSFGVMLLELITGRRPVSSKQAHMDDSLVDWARPLMTQALEDGNHDALVDPHLGIDFNDNEMARMIACAAACVRHSARRRPRMSQVHFHPLYPHLVDTNSSLFTSTSSLLYPR</sequence>
<keyword evidence="6" id="KW-0808">Transferase</keyword>
<dbReference type="InterPro" id="IPR008271">
    <property type="entry name" value="Ser/Thr_kinase_AS"/>
</dbReference>
<dbReference type="FunFam" id="3.30.200.20:FF:000207">
    <property type="entry name" value="proline-rich receptor-like protein kinase PERK1"/>
    <property type="match status" value="1"/>
</dbReference>
<dbReference type="GO" id="GO:0004674">
    <property type="term" value="F:protein serine/threonine kinase activity"/>
    <property type="evidence" value="ECO:0007669"/>
    <property type="project" value="UniProtKB-KW"/>
</dbReference>
<dbReference type="InterPro" id="IPR017441">
    <property type="entry name" value="Protein_kinase_ATP_BS"/>
</dbReference>
<keyword evidence="5" id="KW-0597">Phosphoprotein</keyword>
<keyword evidence="7" id="KW-0812">Transmembrane</keyword>
<reference evidence="21" key="2">
    <citation type="journal article" date="2017" name="Nat. Plants">
        <title>The Aegilops tauschii genome reveals multiple impacts of transposons.</title>
        <authorList>
            <person name="Zhao G."/>
            <person name="Zou C."/>
            <person name="Li K."/>
            <person name="Wang K."/>
            <person name="Li T."/>
            <person name="Gao L."/>
            <person name="Zhang X."/>
            <person name="Wang H."/>
            <person name="Yang Z."/>
            <person name="Liu X."/>
            <person name="Jiang W."/>
            <person name="Mao L."/>
            <person name="Kong X."/>
            <person name="Jiao Y."/>
            <person name="Jia J."/>
        </authorList>
    </citation>
    <scope>NUCLEOTIDE SEQUENCE [LARGE SCALE GENOMIC DNA]</scope>
    <source>
        <strain evidence="21">cv. AL8/78</strain>
    </source>
</reference>
<evidence type="ECO:0000256" key="3">
    <source>
        <dbReference type="ARBA" id="ARBA00022475"/>
    </source>
</evidence>
<evidence type="ECO:0000256" key="12">
    <source>
        <dbReference type="ARBA" id="ARBA00023136"/>
    </source>
</evidence>
<evidence type="ECO:0000256" key="17">
    <source>
        <dbReference type="RuleBase" id="RU000304"/>
    </source>
</evidence>
<dbReference type="EnsemblPlants" id="AET3Gv20345600.9">
    <property type="protein sequence ID" value="AET3Gv20345600.9"/>
    <property type="gene ID" value="AET3Gv20345600"/>
</dbReference>
<dbReference type="GO" id="GO:0005886">
    <property type="term" value="C:plasma membrane"/>
    <property type="evidence" value="ECO:0007669"/>
    <property type="project" value="UniProtKB-SubCell"/>
</dbReference>
<evidence type="ECO:0000256" key="5">
    <source>
        <dbReference type="ARBA" id="ARBA00022553"/>
    </source>
</evidence>
<evidence type="ECO:0000256" key="6">
    <source>
        <dbReference type="ARBA" id="ARBA00022679"/>
    </source>
</evidence>
<comment type="catalytic activity">
    <reaction evidence="14">
        <text>L-threonyl-[protein] + ATP = O-phospho-L-threonyl-[protein] + ADP + H(+)</text>
        <dbReference type="Rhea" id="RHEA:46608"/>
        <dbReference type="Rhea" id="RHEA-COMP:11060"/>
        <dbReference type="Rhea" id="RHEA-COMP:11605"/>
        <dbReference type="ChEBI" id="CHEBI:15378"/>
        <dbReference type="ChEBI" id="CHEBI:30013"/>
        <dbReference type="ChEBI" id="CHEBI:30616"/>
        <dbReference type="ChEBI" id="CHEBI:61977"/>
        <dbReference type="ChEBI" id="CHEBI:456216"/>
        <dbReference type="EC" id="2.7.11.1"/>
    </reaction>
</comment>
<keyword evidence="9" id="KW-0418">Kinase</keyword>
<evidence type="ECO:0000313" key="20">
    <source>
        <dbReference type="EnsemblPlants" id="AET3Gv20345600.9"/>
    </source>
</evidence>